<dbReference type="CDD" id="cd06091">
    <property type="entry name" value="KOW_NusG"/>
    <property type="match status" value="1"/>
</dbReference>
<evidence type="ECO:0000256" key="5">
    <source>
        <dbReference type="HAMAP-Rule" id="MF_00948"/>
    </source>
</evidence>
<dbReference type="GO" id="GO:0006353">
    <property type="term" value="P:DNA-templated transcription termination"/>
    <property type="evidence" value="ECO:0007669"/>
    <property type="project" value="UniProtKB-UniRule"/>
</dbReference>
<dbReference type="Gene3D" id="3.30.70.940">
    <property type="entry name" value="NusG, N-terminal domain"/>
    <property type="match status" value="1"/>
</dbReference>
<dbReference type="RefSeq" id="WP_045809241.1">
    <property type="nucleotide sequence ID" value="NZ_LANX01000001.1"/>
</dbReference>
<dbReference type="GO" id="GO:0005829">
    <property type="term" value="C:cytosol"/>
    <property type="evidence" value="ECO:0007669"/>
    <property type="project" value="TreeGrafter"/>
</dbReference>
<feature type="domain" description="KOW" evidence="9">
    <location>
        <begin position="129"/>
        <end position="156"/>
    </location>
</feature>
<organism evidence="10 11">
    <name type="scientific">Candidatus Neoehrlichia procyonis str. RAC413</name>
    <dbReference type="NCBI Taxonomy" id="1359163"/>
    <lineage>
        <taxon>Bacteria</taxon>
        <taxon>Pseudomonadati</taxon>
        <taxon>Pseudomonadota</taxon>
        <taxon>Alphaproteobacteria</taxon>
        <taxon>Rickettsiales</taxon>
        <taxon>Anaplasmataceae</taxon>
        <taxon>Candidatus Neoehrlichia</taxon>
    </lineage>
</organism>
<evidence type="ECO:0000256" key="6">
    <source>
        <dbReference type="NCBIfam" id="TIGR00922"/>
    </source>
</evidence>
<evidence type="ECO:0000313" key="10">
    <source>
        <dbReference type="EMBL" id="KJV69565.1"/>
    </source>
</evidence>
<protein>
    <recommendedName>
        <fullName evidence="5 6">Transcription termination/antitermination protein NusG</fullName>
    </recommendedName>
</protein>
<dbReference type="InterPro" id="IPR006645">
    <property type="entry name" value="NGN-like_dom"/>
</dbReference>
<evidence type="ECO:0000259" key="8">
    <source>
        <dbReference type="SMART" id="SM00738"/>
    </source>
</evidence>
<keyword evidence="3 5" id="KW-0805">Transcription regulation</keyword>
<comment type="function">
    <text evidence="5 7">Participates in transcription elongation, termination and antitermination.</text>
</comment>
<dbReference type="GO" id="GO:0032784">
    <property type="term" value="P:regulation of DNA-templated transcription elongation"/>
    <property type="evidence" value="ECO:0007669"/>
    <property type="project" value="InterPro"/>
</dbReference>
<keyword evidence="4 5" id="KW-0804">Transcription</keyword>
<feature type="domain" description="NusG-like N-terminal" evidence="8">
    <location>
        <begin position="6"/>
        <end position="116"/>
    </location>
</feature>
<dbReference type="InterPro" id="IPR047050">
    <property type="entry name" value="NGN"/>
</dbReference>
<keyword evidence="11" id="KW-1185">Reference proteome</keyword>
<dbReference type="EMBL" id="LANX01000001">
    <property type="protein sequence ID" value="KJV69565.1"/>
    <property type="molecule type" value="Genomic_DNA"/>
</dbReference>
<dbReference type="Pfam" id="PF00467">
    <property type="entry name" value="KOW"/>
    <property type="match status" value="1"/>
</dbReference>
<gene>
    <name evidence="5 10" type="primary">nusG</name>
    <name evidence="10" type="ORF">NLO413_0959</name>
</gene>
<dbReference type="PATRIC" id="fig|1359163.3.peg.931"/>
<dbReference type="PRINTS" id="PR00338">
    <property type="entry name" value="NUSGTNSCPFCT"/>
</dbReference>
<dbReference type="NCBIfam" id="TIGR00922">
    <property type="entry name" value="nusG"/>
    <property type="match status" value="1"/>
</dbReference>
<comment type="similarity">
    <text evidence="5 7">Belongs to the NusG family.</text>
</comment>
<keyword evidence="1 5" id="KW-0806">Transcription termination</keyword>
<dbReference type="InterPro" id="IPR008991">
    <property type="entry name" value="Translation_prot_SH3-like_sf"/>
</dbReference>
<dbReference type="InterPro" id="IPR005824">
    <property type="entry name" value="KOW"/>
</dbReference>
<dbReference type="SMART" id="SM00738">
    <property type="entry name" value="NGN"/>
    <property type="match status" value="1"/>
</dbReference>
<dbReference type="PANTHER" id="PTHR30265:SF2">
    <property type="entry name" value="TRANSCRIPTION TERMINATION_ANTITERMINATION PROTEIN NUSG"/>
    <property type="match status" value="1"/>
</dbReference>
<accession>A0A0F3NNE7</accession>
<proteinExistence type="inferred from homology"/>
<dbReference type="GO" id="GO:0006354">
    <property type="term" value="P:DNA-templated transcription elongation"/>
    <property type="evidence" value="ECO:0007669"/>
    <property type="project" value="UniProtKB-UniRule"/>
</dbReference>
<dbReference type="InterPro" id="IPR043425">
    <property type="entry name" value="NusG-like"/>
</dbReference>
<dbReference type="HAMAP" id="MF_00948">
    <property type="entry name" value="NusG"/>
    <property type="match status" value="1"/>
</dbReference>
<dbReference type="SUPFAM" id="SSF82679">
    <property type="entry name" value="N-utilization substance G protein NusG, N-terminal domain"/>
    <property type="match status" value="1"/>
</dbReference>
<evidence type="ECO:0000256" key="3">
    <source>
        <dbReference type="ARBA" id="ARBA00023015"/>
    </source>
</evidence>
<dbReference type="OrthoDB" id="9809075at2"/>
<evidence type="ECO:0000259" key="9">
    <source>
        <dbReference type="SMART" id="SM00739"/>
    </source>
</evidence>
<dbReference type="InterPro" id="IPR036735">
    <property type="entry name" value="NGN_dom_sf"/>
</dbReference>
<dbReference type="STRING" id="1359163.NLO413_0959"/>
<name>A0A0F3NNE7_9RICK</name>
<evidence type="ECO:0000256" key="7">
    <source>
        <dbReference type="RuleBase" id="RU000538"/>
    </source>
</evidence>
<dbReference type="Gene3D" id="2.30.30.30">
    <property type="match status" value="1"/>
</dbReference>
<dbReference type="CDD" id="cd09891">
    <property type="entry name" value="NGN_Bact_1"/>
    <property type="match status" value="1"/>
</dbReference>
<sequence>MECNDAYKWYIIQVLSGNEEKVSQIIMERSKQLGIMDDFSEVFIPYEEVTKVKRNKKVIVKRKLLPGYVFLLMKLNNDNMAFIRAIPKVSNFLLSDDSSLPKVISFEEMALMRQKMNHGAIVDDNKGIDFEVGDEVVINDGLFQDFTGKVEYVNEDKEIAGVSVMIFGRLTKIEFKLQHIQKLEG</sequence>
<evidence type="ECO:0000256" key="2">
    <source>
        <dbReference type="ARBA" id="ARBA00022814"/>
    </source>
</evidence>
<dbReference type="SUPFAM" id="SSF50104">
    <property type="entry name" value="Translation proteins SH3-like domain"/>
    <property type="match status" value="1"/>
</dbReference>
<comment type="caution">
    <text evidence="10">The sequence shown here is derived from an EMBL/GenBank/DDBJ whole genome shotgun (WGS) entry which is preliminary data.</text>
</comment>
<dbReference type="InterPro" id="IPR001062">
    <property type="entry name" value="Transcrpt_antiterm_NusG"/>
</dbReference>
<dbReference type="InterPro" id="IPR014722">
    <property type="entry name" value="Rib_uL2_dom2"/>
</dbReference>
<evidence type="ECO:0000313" key="11">
    <source>
        <dbReference type="Proteomes" id="UP000033562"/>
    </source>
</evidence>
<dbReference type="SMART" id="SM00739">
    <property type="entry name" value="KOW"/>
    <property type="match status" value="1"/>
</dbReference>
<keyword evidence="2 5" id="KW-0889">Transcription antitermination</keyword>
<evidence type="ECO:0000256" key="1">
    <source>
        <dbReference type="ARBA" id="ARBA00022472"/>
    </source>
</evidence>
<reference evidence="10 11" key="1">
    <citation type="submission" date="2015-02" db="EMBL/GenBank/DDBJ databases">
        <title>Genome Sequencing of Rickettsiales.</title>
        <authorList>
            <person name="Daugherty S.C."/>
            <person name="Su Q."/>
            <person name="Abolude K."/>
            <person name="Beier-Sexton M."/>
            <person name="Carlyon J.A."/>
            <person name="Carter R."/>
            <person name="Day N.P."/>
            <person name="Dumler S.J."/>
            <person name="Dyachenko V."/>
            <person name="Godinez A."/>
            <person name="Kurtti T.J."/>
            <person name="Lichay M."/>
            <person name="Mullins K.E."/>
            <person name="Ott S."/>
            <person name="Pappas-Brown V."/>
            <person name="Paris D.H."/>
            <person name="Patel P."/>
            <person name="Richards A.L."/>
            <person name="Sadzewicz L."/>
            <person name="Sears K."/>
            <person name="Seidman D."/>
            <person name="Sengamalay N."/>
            <person name="Stenos J."/>
            <person name="Tallon L.J."/>
            <person name="Vincent G."/>
            <person name="Fraser C.M."/>
            <person name="Munderloh U."/>
            <person name="Dunning-Hotopp J.C."/>
        </authorList>
    </citation>
    <scope>NUCLEOTIDE SEQUENCE [LARGE SCALE GENOMIC DNA]</scope>
    <source>
        <strain evidence="10 11">RAC413</strain>
    </source>
</reference>
<dbReference type="Proteomes" id="UP000033562">
    <property type="component" value="Unassembled WGS sequence"/>
</dbReference>
<dbReference type="AlphaFoldDB" id="A0A0F3NNE7"/>
<dbReference type="PANTHER" id="PTHR30265">
    <property type="entry name" value="RHO-INTERACTING TRANSCRIPTION TERMINATION FACTOR NUSG"/>
    <property type="match status" value="1"/>
</dbReference>
<evidence type="ECO:0000256" key="4">
    <source>
        <dbReference type="ARBA" id="ARBA00023163"/>
    </source>
</evidence>
<dbReference type="Pfam" id="PF02357">
    <property type="entry name" value="NusG"/>
    <property type="match status" value="1"/>
</dbReference>
<dbReference type="GO" id="GO:0031564">
    <property type="term" value="P:transcription antitermination"/>
    <property type="evidence" value="ECO:0007669"/>
    <property type="project" value="UniProtKB-UniRule"/>
</dbReference>